<dbReference type="CDD" id="cd01392">
    <property type="entry name" value="HTH_LacI"/>
    <property type="match status" value="1"/>
</dbReference>
<dbReference type="SUPFAM" id="SSF47413">
    <property type="entry name" value="lambda repressor-like DNA-binding domains"/>
    <property type="match status" value="1"/>
</dbReference>
<organism evidence="5 6">
    <name type="scientific">Pelagicoccus enzymogenes</name>
    <dbReference type="NCBI Taxonomy" id="2773457"/>
    <lineage>
        <taxon>Bacteria</taxon>
        <taxon>Pseudomonadati</taxon>
        <taxon>Verrucomicrobiota</taxon>
        <taxon>Opitutia</taxon>
        <taxon>Puniceicoccales</taxon>
        <taxon>Pelagicoccaceae</taxon>
        <taxon>Pelagicoccus</taxon>
    </lineage>
</organism>
<dbReference type="EMBL" id="JACYFG010000038">
    <property type="protein sequence ID" value="MBD5780913.1"/>
    <property type="molecule type" value="Genomic_DNA"/>
</dbReference>
<dbReference type="PANTHER" id="PTHR30146">
    <property type="entry name" value="LACI-RELATED TRANSCRIPTIONAL REPRESSOR"/>
    <property type="match status" value="1"/>
</dbReference>
<accession>A0A927IIM4</accession>
<keyword evidence="2 5" id="KW-0238">DNA-binding</keyword>
<evidence type="ECO:0000256" key="2">
    <source>
        <dbReference type="ARBA" id="ARBA00023125"/>
    </source>
</evidence>
<dbReference type="SMART" id="SM00354">
    <property type="entry name" value="HTH_LACI"/>
    <property type="match status" value="1"/>
</dbReference>
<dbReference type="AlphaFoldDB" id="A0A927IIM4"/>
<sequence length="346" mass="39163">MSDSPSMKSIAALAGVSVMTVSRALRKHPEVKAATRERIQKIATELGYRKNPFISALMEHRRSGKPIDIPPVIAHVHCFPHGTVVRRNLINIREGILRQAQQQGFTVDEFFLNEPGMTPHRLVDILRSRNIRGAIFEHFFDHDVTLDIDLSGIAAVALAHTLKRPALNRVVIGEYLSVEIAVAELRSRGYRRIGLAIYGRQDEDARIRRESAWLLYQTSLPDDEKIPLLKSGRYNLEEYFPSWYESHRPEVILSTYGRVPKLLEGIKEGLSKKVGYVRLGWNDEDRAHGIAGIDPDWRQVGVSAANNVIEQIYRGEFGVPEKPIVTMIEGRWVDGKTVRPALPHCQ</sequence>
<name>A0A927IIM4_9BACT</name>
<evidence type="ECO:0000259" key="4">
    <source>
        <dbReference type="PROSITE" id="PS50932"/>
    </source>
</evidence>
<dbReference type="GO" id="GO:0003700">
    <property type="term" value="F:DNA-binding transcription factor activity"/>
    <property type="evidence" value="ECO:0007669"/>
    <property type="project" value="TreeGrafter"/>
</dbReference>
<evidence type="ECO:0000256" key="1">
    <source>
        <dbReference type="ARBA" id="ARBA00023015"/>
    </source>
</evidence>
<dbReference type="Gene3D" id="3.40.50.2300">
    <property type="match status" value="2"/>
</dbReference>
<dbReference type="RefSeq" id="WP_191618019.1">
    <property type="nucleotide sequence ID" value="NZ_JACYFG010000038.1"/>
</dbReference>
<reference evidence="5" key="1">
    <citation type="submission" date="2020-09" db="EMBL/GenBank/DDBJ databases">
        <title>Pelagicoccus enzymogenes sp. nov. with an EPS production, isolated from marine sediment.</title>
        <authorList>
            <person name="Feng X."/>
        </authorList>
    </citation>
    <scope>NUCLEOTIDE SEQUENCE</scope>
    <source>
        <strain evidence="5">NFK12</strain>
    </source>
</reference>
<gene>
    <name evidence="5" type="ORF">IEN85_15545</name>
</gene>
<dbReference type="PROSITE" id="PS50932">
    <property type="entry name" value="HTH_LACI_2"/>
    <property type="match status" value="1"/>
</dbReference>
<dbReference type="InterPro" id="IPR028082">
    <property type="entry name" value="Peripla_BP_I"/>
</dbReference>
<dbReference type="Pfam" id="PF00356">
    <property type="entry name" value="LacI"/>
    <property type="match status" value="1"/>
</dbReference>
<keyword evidence="1" id="KW-0805">Transcription regulation</keyword>
<dbReference type="SUPFAM" id="SSF53822">
    <property type="entry name" value="Periplasmic binding protein-like I"/>
    <property type="match status" value="1"/>
</dbReference>
<evidence type="ECO:0000256" key="3">
    <source>
        <dbReference type="ARBA" id="ARBA00023163"/>
    </source>
</evidence>
<feature type="domain" description="HTH lacI-type" evidence="4">
    <location>
        <begin position="5"/>
        <end position="59"/>
    </location>
</feature>
<dbReference type="InterPro" id="IPR010982">
    <property type="entry name" value="Lambda_DNA-bd_dom_sf"/>
</dbReference>
<dbReference type="GO" id="GO:0000976">
    <property type="term" value="F:transcription cis-regulatory region binding"/>
    <property type="evidence" value="ECO:0007669"/>
    <property type="project" value="TreeGrafter"/>
</dbReference>
<comment type="caution">
    <text evidence="5">The sequence shown here is derived from an EMBL/GenBank/DDBJ whole genome shotgun (WGS) entry which is preliminary data.</text>
</comment>
<protein>
    <submittedName>
        <fullName evidence="5">LacI family DNA-binding transcriptional regulator</fullName>
    </submittedName>
</protein>
<keyword evidence="3" id="KW-0804">Transcription</keyword>
<keyword evidence="6" id="KW-1185">Reference proteome</keyword>
<proteinExistence type="predicted"/>
<dbReference type="Proteomes" id="UP000622317">
    <property type="component" value="Unassembled WGS sequence"/>
</dbReference>
<dbReference type="PANTHER" id="PTHR30146:SF109">
    <property type="entry name" value="HTH-TYPE TRANSCRIPTIONAL REGULATOR GALS"/>
    <property type="match status" value="1"/>
</dbReference>
<evidence type="ECO:0000313" key="5">
    <source>
        <dbReference type="EMBL" id="MBD5780913.1"/>
    </source>
</evidence>
<dbReference type="InterPro" id="IPR000843">
    <property type="entry name" value="HTH_LacI"/>
</dbReference>
<dbReference type="Gene3D" id="1.10.260.40">
    <property type="entry name" value="lambda repressor-like DNA-binding domains"/>
    <property type="match status" value="1"/>
</dbReference>
<evidence type="ECO:0000313" key="6">
    <source>
        <dbReference type="Proteomes" id="UP000622317"/>
    </source>
</evidence>